<protein>
    <submittedName>
        <fullName evidence="1">Uncharacterized protein</fullName>
    </submittedName>
</protein>
<proteinExistence type="predicted"/>
<dbReference type="AlphaFoldDB" id="A0AAV8XQI7"/>
<gene>
    <name evidence="1" type="ORF">NQ314_010455</name>
</gene>
<keyword evidence="2" id="KW-1185">Reference proteome</keyword>
<accession>A0AAV8XQI7</accession>
<comment type="caution">
    <text evidence="1">The sequence shown here is derived from an EMBL/GenBank/DDBJ whole genome shotgun (WGS) entry which is preliminary data.</text>
</comment>
<dbReference type="PANTHER" id="PTHR45913:SF19">
    <property type="entry name" value="LOW QUALITY PROTEIN: ZINC FINGER BED DOMAIN-CONTAINING PROTEIN 5-LIKE"/>
    <property type="match status" value="1"/>
</dbReference>
<dbReference type="EMBL" id="JANEYF010002889">
    <property type="protein sequence ID" value="KAJ8941257.1"/>
    <property type="molecule type" value="Genomic_DNA"/>
</dbReference>
<organism evidence="1 2">
    <name type="scientific">Rhamnusium bicolor</name>
    <dbReference type="NCBI Taxonomy" id="1586634"/>
    <lineage>
        <taxon>Eukaryota</taxon>
        <taxon>Metazoa</taxon>
        <taxon>Ecdysozoa</taxon>
        <taxon>Arthropoda</taxon>
        <taxon>Hexapoda</taxon>
        <taxon>Insecta</taxon>
        <taxon>Pterygota</taxon>
        <taxon>Neoptera</taxon>
        <taxon>Endopterygota</taxon>
        <taxon>Coleoptera</taxon>
        <taxon>Polyphaga</taxon>
        <taxon>Cucujiformia</taxon>
        <taxon>Chrysomeloidea</taxon>
        <taxon>Cerambycidae</taxon>
        <taxon>Lepturinae</taxon>
        <taxon>Rhagiini</taxon>
        <taxon>Rhamnusium</taxon>
    </lineage>
</organism>
<evidence type="ECO:0000313" key="2">
    <source>
        <dbReference type="Proteomes" id="UP001162156"/>
    </source>
</evidence>
<dbReference type="Proteomes" id="UP001162156">
    <property type="component" value="Unassembled WGS sequence"/>
</dbReference>
<evidence type="ECO:0000313" key="1">
    <source>
        <dbReference type="EMBL" id="KAJ8941257.1"/>
    </source>
</evidence>
<sequence>MYLAYLADISGKFNEFNLQLQGFDKNIFNSTQKIKAFYKKLSLWKNSLASNNLTAFSCLIELISEGYLISRNLKSICHSHLA</sequence>
<reference evidence="1" key="1">
    <citation type="journal article" date="2023" name="Insect Mol. Biol.">
        <title>Genome sequencing provides insights into the evolution of gene families encoding plant cell wall-degrading enzymes in longhorned beetles.</title>
        <authorList>
            <person name="Shin N.R."/>
            <person name="Okamura Y."/>
            <person name="Kirsch R."/>
            <person name="Pauchet Y."/>
        </authorList>
    </citation>
    <scope>NUCLEOTIDE SEQUENCE</scope>
    <source>
        <strain evidence="1">RBIC_L_NR</strain>
    </source>
</reference>
<dbReference type="PANTHER" id="PTHR45913">
    <property type="entry name" value="EPM2A-INTERACTING PROTEIN 1"/>
    <property type="match status" value="1"/>
</dbReference>
<name>A0AAV8XQI7_9CUCU</name>